<evidence type="ECO:0000313" key="13">
    <source>
        <dbReference type="Proteomes" id="UP000245514"/>
    </source>
</evidence>
<comment type="cofactor">
    <cofactor evidence="2">
        <name>Zn(2+)</name>
        <dbReference type="ChEBI" id="CHEBI:29105"/>
    </cofactor>
</comment>
<dbReference type="EMBL" id="QFWG01000012">
    <property type="protein sequence ID" value="PWI27269.1"/>
    <property type="molecule type" value="Genomic_DNA"/>
</dbReference>
<sequence length="402" mass="42939">MLASTWRGLVTRHRLPLESTMSAESKSAESSGRRPACTAESPGTAAVAIAARSKVLRFTLITLRGYGSVCLSEDTLRVQLVFAGCAACTGYGSCMSFASVPFSGFGWDRGGMDRRDQAWLESALSDSATRVVVVDRSSVLVEGHELAPLTVGDLPADDAVVAWPDAVWLGRVDGETWVAVPASAGVEAALRDGVAWADVRQVAAGMSAQDAALAATSVAITAWNAANVFCARCGQWMRPIDAGWVRVCNEGHEEFLRLDPAVIVRITDEADRVLVGHNAAWEPGRYSIFAGFVEPGESFEGAVRREMREEVGLDLTDITYMGSQPWPFPRSLMVGFTAKAASTAVVTQPDEIDEARWLSRDELRAAVADGSVRLPGPSSISYALLADWFGGALPVREAVGRA</sequence>
<dbReference type="Pfam" id="PF09297">
    <property type="entry name" value="Zn_ribbon_NUD"/>
    <property type="match status" value="1"/>
</dbReference>
<dbReference type="EC" id="3.6.1.22" evidence="4"/>
<dbReference type="Gene3D" id="3.90.79.10">
    <property type="entry name" value="Nucleoside Triphosphate Pyrophosphohydrolase"/>
    <property type="match status" value="1"/>
</dbReference>
<keyword evidence="6" id="KW-0378">Hydrolase</keyword>
<dbReference type="InterPro" id="IPR020084">
    <property type="entry name" value="NUDIX_hydrolase_CS"/>
</dbReference>
<evidence type="ECO:0000256" key="3">
    <source>
        <dbReference type="ARBA" id="ARBA00009595"/>
    </source>
</evidence>
<dbReference type="Pfam" id="PF00293">
    <property type="entry name" value="NUDIX"/>
    <property type="match status" value="1"/>
</dbReference>
<feature type="region of interest" description="Disordered" evidence="10">
    <location>
        <begin position="20"/>
        <end position="39"/>
    </location>
</feature>
<feature type="domain" description="Nudix hydrolase" evidence="11">
    <location>
        <begin position="256"/>
        <end position="381"/>
    </location>
</feature>
<dbReference type="InterPro" id="IPR000086">
    <property type="entry name" value="NUDIX_hydrolase_dom"/>
</dbReference>
<dbReference type="NCBIfam" id="NF001299">
    <property type="entry name" value="PRK00241.1"/>
    <property type="match status" value="1"/>
</dbReference>
<comment type="caution">
    <text evidence="12">The sequence shown here is derived from an EMBL/GenBank/DDBJ whole genome shotgun (WGS) entry which is preliminary data.</text>
</comment>
<name>A0ABX5L559_9MICC</name>
<dbReference type="InterPro" id="IPR015376">
    <property type="entry name" value="Znr_NADH_PPase"/>
</dbReference>
<evidence type="ECO:0000256" key="5">
    <source>
        <dbReference type="ARBA" id="ARBA00022723"/>
    </source>
</evidence>
<keyword evidence="8" id="KW-0520">NAD</keyword>
<dbReference type="InterPro" id="IPR015375">
    <property type="entry name" value="NADH_PPase-like_N"/>
</dbReference>
<dbReference type="CDD" id="cd03429">
    <property type="entry name" value="NUDIX_NADH_pyrophosphatase_Nudt13"/>
    <property type="match status" value="1"/>
</dbReference>
<comment type="cofactor">
    <cofactor evidence="1">
        <name>Mg(2+)</name>
        <dbReference type="ChEBI" id="CHEBI:18420"/>
    </cofactor>
</comment>
<comment type="catalytic activity">
    <reaction evidence="9">
        <text>a 5'-end NAD(+)-phospho-ribonucleoside in mRNA + H2O = a 5'-end phospho-adenosine-phospho-ribonucleoside in mRNA + beta-nicotinamide D-ribonucleotide + 2 H(+)</text>
        <dbReference type="Rhea" id="RHEA:60876"/>
        <dbReference type="Rhea" id="RHEA-COMP:15698"/>
        <dbReference type="Rhea" id="RHEA-COMP:15719"/>
        <dbReference type="ChEBI" id="CHEBI:14649"/>
        <dbReference type="ChEBI" id="CHEBI:15377"/>
        <dbReference type="ChEBI" id="CHEBI:15378"/>
        <dbReference type="ChEBI" id="CHEBI:144029"/>
        <dbReference type="ChEBI" id="CHEBI:144051"/>
    </reaction>
    <physiologicalReaction direction="left-to-right" evidence="9">
        <dbReference type="Rhea" id="RHEA:60877"/>
    </physiologicalReaction>
</comment>
<evidence type="ECO:0000256" key="9">
    <source>
        <dbReference type="ARBA" id="ARBA00023679"/>
    </source>
</evidence>
<dbReference type="InterPro" id="IPR049734">
    <property type="entry name" value="NudC-like_C"/>
</dbReference>
<keyword evidence="5" id="KW-0479">Metal-binding</keyword>
<dbReference type="SUPFAM" id="SSF55811">
    <property type="entry name" value="Nudix"/>
    <property type="match status" value="1"/>
</dbReference>
<evidence type="ECO:0000256" key="6">
    <source>
        <dbReference type="ARBA" id="ARBA00022801"/>
    </source>
</evidence>
<proteinExistence type="inferred from homology"/>
<evidence type="ECO:0000256" key="7">
    <source>
        <dbReference type="ARBA" id="ARBA00022842"/>
    </source>
</evidence>
<organism evidence="12 13">
    <name type="scientific">Pseudoglutamicibacter cumminsii</name>
    <dbReference type="NCBI Taxonomy" id="156979"/>
    <lineage>
        <taxon>Bacteria</taxon>
        <taxon>Bacillati</taxon>
        <taxon>Actinomycetota</taxon>
        <taxon>Actinomycetes</taxon>
        <taxon>Micrococcales</taxon>
        <taxon>Micrococcaceae</taxon>
        <taxon>Pseudoglutamicibacter</taxon>
    </lineage>
</organism>
<protein>
    <recommendedName>
        <fullName evidence="4">NAD(+) diphosphatase</fullName>
        <ecNumber evidence="4">3.6.1.22</ecNumber>
    </recommendedName>
</protein>
<accession>A0ABX5L559</accession>
<dbReference type="Proteomes" id="UP000245514">
    <property type="component" value="Unassembled WGS sequence"/>
</dbReference>
<evidence type="ECO:0000256" key="2">
    <source>
        <dbReference type="ARBA" id="ARBA00001947"/>
    </source>
</evidence>
<evidence type="ECO:0000313" key="12">
    <source>
        <dbReference type="EMBL" id="PWI27269.1"/>
    </source>
</evidence>
<dbReference type="PROSITE" id="PS51462">
    <property type="entry name" value="NUDIX"/>
    <property type="match status" value="1"/>
</dbReference>
<dbReference type="PROSITE" id="PS00893">
    <property type="entry name" value="NUDIX_BOX"/>
    <property type="match status" value="1"/>
</dbReference>
<reference evidence="12 13" key="1">
    <citation type="submission" date="2018-05" db="EMBL/GenBank/DDBJ databases">
        <title>Draft Genome Sequence of Arthrobacter cumminsii IME1328, Isolated from a Patient Who Suffered from Foot Ulcers in China.</title>
        <authorList>
            <person name="Li M."/>
            <person name="Jiang Z."/>
            <person name="Sun Q."/>
            <person name="Tong Y."/>
        </authorList>
    </citation>
    <scope>NUCLEOTIDE SEQUENCE [LARGE SCALE GENOMIC DNA]</scope>
    <source>
        <strain evidence="12 13">IME1328</strain>
    </source>
</reference>
<dbReference type="PANTHER" id="PTHR42904">
    <property type="entry name" value="NUDIX HYDROLASE, NUDC SUBFAMILY"/>
    <property type="match status" value="1"/>
</dbReference>
<dbReference type="InterPro" id="IPR015797">
    <property type="entry name" value="NUDIX_hydrolase-like_dom_sf"/>
</dbReference>
<gene>
    <name evidence="12" type="ORF">CAY35_08445</name>
</gene>
<keyword evidence="7" id="KW-0460">Magnesium</keyword>
<keyword evidence="13" id="KW-1185">Reference proteome</keyword>
<dbReference type="Pfam" id="PF09296">
    <property type="entry name" value="NUDIX-like"/>
    <property type="match status" value="1"/>
</dbReference>
<evidence type="ECO:0000256" key="8">
    <source>
        <dbReference type="ARBA" id="ARBA00023027"/>
    </source>
</evidence>
<evidence type="ECO:0000256" key="10">
    <source>
        <dbReference type="SAM" id="MobiDB-lite"/>
    </source>
</evidence>
<evidence type="ECO:0000259" key="11">
    <source>
        <dbReference type="PROSITE" id="PS51462"/>
    </source>
</evidence>
<comment type="similarity">
    <text evidence="3">Belongs to the Nudix hydrolase family. NudC subfamily.</text>
</comment>
<dbReference type="InterPro" id="IPR050241">
    <property type="entry name" value="NAD-cap_RNA_hydrolase_NudC"/>
</dbReference>
<dbReference type="PANTHER" id="PTHR42904:SF6">
    <property type="entry name" value="NAD-CAPPED RNA HYDROLASE NUDT12"/>
    <property type="match status" value="1"/>
</dbReference>
<evidence type="ECO:0000256" key="1">
    <source>
        <dbReference type="ARBA" id="ARBA00001946"/>
    </source>
</evidence>
<evidence type="ECO:0000256" key="4">
    <source>
        <dbReference type="ARBA" id="ARBA00012381"/>
    </source>
</evidence>
<dbReference type="Gene3D" id="3.90.79.20">
    <property type="match status" value="1"/>
</dbReference>
<feature type="compositionally biased region" description="Polar residues" evidence="10">
    <location>
        <begin position="20"/>
        <end position="30"/>
    </location>
</feature>